<dbReference type="Pfam" id="PF04055">
    <property type="entry name" value="Radical_SAM"/>
    <property type="match status" value="1"/>
</dbReference>
<feature type="domain" description="Radical SAM core" evidence="5">
    <location>
        <begin position="99"/>
        <end position="312"/>
    </location>
</feature>
<dbReference type="SMART" id="SM00729">
    <property type="entry name" value="Elp3"/>
    <property type="match status" value="1"/>
</dbReference>
<dbReference type="PANTHER" id="PTHR11228">
    <property type="entry name" value="RADICAL SAM DOMAIN PROTEIN"/>
    <property type="match status" value="1"/>
</dbReference>
<dbReference type="SFLD" id="SFLDG01386">
    <property type="entry name" value="main_SPASM_domain-containing"/>
    <property type="match status" value="1"/>
</dbReference>
<dbReference type="Gene3D" id="3.20.20.70">
    <property type="entry name" value="Aldolase class I"/>
    <property type="match status" value="1"/>
</dbReference>
<sequence>MNFEKQLKFPKLAVYSENDDYIIHNYSLNSWVVLNPYQYEIAAKIIYDRKKPLELTNDYEQIEVRKVLGKLLLYKIGYHGELPKEYAAYEKRVAQPIDAKPPKSVYFVTTYKCNLNCIYCYAESSPERSMEGDLTTQEAKEMIQQIKDLGAKIIVFTGGEAFLRKDLIELMSFGKQIGLKVNVITNGSFITNKEKAKKVAELTTLVTVSLDSLNKEEHEINRGKGSWLKAKNAIEFLLEAGCSLRINQQLTKHTLHSVDDMIDYASQNDIDLRVVPISGLGRGKIGDHELTFTQRKSIEDKLLDLYDESEPDHESCQAAGVNQFEHKRSCGHGVGEFSIDSKGNVFPCKLMHHPMFHAGNIRNRELKTIWETSKVFKDSRKRTVHALPDCKSCTFKESCAGACRAIQWEDTGKVDGTNHNNCTFIRRNIRKQMWGYFRKNKRNEFV</sequence>
<evidence type="ECO:0000256" key="1">
    <source>
        <dbReference type="ARBA" id="ARBA00022691"/>
    </source>
</evidence>
<gene>
    <name evidence="6" type="ORF">Q5Y73_10825</name>
</gene>
<dbReference type="InterPro" id="IPR006638">
    <property type="entry name" value="Elp3/MiaA/NifB-like_rSAM"/>
</dbReference>
<evidence type="ECO:0000313" key="6">
    <source>
        <dbReference type="EMBL" id="MDP5274604.1"/>
    </source>
</evidence>
<dbReference type="Proteomes" id="UP001231941">
    <property type="component" value="Unassembled WGS sequence"/>
</dbReference>
<organism evidence="6 7">
    <name type="scientific">Chengkuizengella axinellae</name>
    <dbReference type="NCBI Taxonomy" id="3064388"/>
    <lineage>
        <taxon>Bacteria</taxon>
        <taxon>Bacillati</taxon>
        <taxon>Bacillota</taxon>
        <taxon>Bacilli</taxon>
        <taxon>Bacillales</taxon>
        <taxon>Paenibacillaceae</taxon>
        <taxon>Chengkuizengella</taxon>
    </lineage>
</organism>
<dbReference type="SUPFAM" id="SSF102114">
    <property type="entry name" value="Radical SAM enzymes"/>
    <property type="match status" value="1"/>
</dbReference>
<name>A0ABT9J0S1_9BACL</name>
<evidence type="ECO:0000256" key="3">
    <source>
        <dbReference type="ARBA" id="ARBA00023004"/>
    </source>
</evidence>
<dbReference type="PROSITE" id="PS51918">
    <property type="entry name" value="RADICAL_SAM"/>
    <property type="match status" value="1"/>
</dbReference>
<accession>A0ABT9J0S1</accession>
<dbReference type="SFLD" id="SFLDG01067">
    <property type="entry name" value="SPASM/twitch_domain_containing"/>
    <property type="match status" value="1"/>
</dbReference>
<keyword evidence="1" id="KW-0949">S-adenosyl-L-methionine</keyword>
<keyword evidence="7" id="KW-1185">Reference proteome</keyword>
<evidence type="ECO:0000259" key="5">
    <source>
        <dbReference type="PROSITE" id="PS51918"/>
    </source>
</evidence>
<dbReference type="InterPro" id="IPR007197">
    <property type="entry name" value="rSAM"/>
</dbReference>
<dbReference type="SFLD" id="SFLDS00029">
    <property type="entry name" value="Radical_SAM"/>
    <property type="match status" value="1"/>
</dbReference>
<comment type="caution">
    <text evidence="6">The sequence shown here is derived from an EMBL/GenBank/DDBJ whole genome shotgun (WGS) entry which is preliminary data.</text>
</comment>
<protein>
    <submittedName>
        <fullName evidence="6">Radical SAM protein</fullName>
    </submittedName>
</protein>
<dbReference type="InterPro" id="IPR050377">
    <property type="entry name" value="Radical_SAM_PqqE_MftC-like"/>
</dbReference>
<dbReference type="PANTHER" id="PTHR11228:SF7">
    <property type="entry name" value="PQQA PEPTIDE CYCLASE"/>
    <property type="match status" value="1"/>
</dbReference>
<evidence type="ECO:0000256" key="2">
    <source>
        <dbReference type="ARBA" id="ARBA00022723"/>
    </source>
</evidence>
<dbReference type="InterPro" id="IPR013785">
    <property type="entry name" value="Aldolase_TIM"/>
</dbReference>
<evidence type="ECO:0000256" key="4">
    <source>
        <dbReference type="ARBA" id="ARBA00023014"/>
    </source>
</evidence>
<dbReference type="Pfam" id="PF13186">
    <property type="entry name" value="SPASM"/>
    <property type="match status" value="1"/>
</dbReference>
<keyword evidence="2" id="KW-0479">Metal-binding</keyword>
<dbReference type="InterPro" id="IPR058240">
    <property type="entry name" value="rSAM_sf"/>
</dbReference>
<proteinExistence type="predicted"/>
<dbReference type="EMBL" id="JAVAMP010000003">
    <property type="protein sequence ID" value="MDP5274604.1"/>
    <property type="molecule type" value="Genomic_DNA"/>
</dbReference>
<dbReference type="InterPro" id="IPR023885">
    <property type="entry name" value="4Fe4S-binding_SPASM_dom"/>
</dbReference>
<keyword evidence="4" id="KW-0411">Iron-sulfur</keyword>
<evidence type="ECO:0000313" key="7">
    <source>
        <dbReference type="Proteomes" id="UP001231941"/>
    </source>
</evidence>
<dbReference type="RefSeq" id="WP_305991907.1">
    <property type="nucleotide sequence ID" value="NZ_JAVAMP010000003.1"/>
</dbReference>
<reference evidence="6 7" key="1">
    <citation type="submission" date="2023-08" db="EMBL/GenBank/DDBJ databases">
        <authorList>
            <person name="Park J.-S."/>
        </authorList>
    </citation>
    <scope>NUCLEOTIDE SEQUENCE [LARGE SCALE GENOMIC DNA]</scope>
    <source>
        <strain evidence="6 7">2205SS18-9</strain>
    </source>
</reference>
<dbReference type="NCBIfam" id="TIGR04085">
    <property type="entry name" value="rSAM_more_4Fe4S"/>
    <property type="match status" value="1"/>
</dbReference>
<keyword evidence="3" id="KW-0408">Iron</keyword>
<dbReference type="CDD" id="cd01335">
    <property type="entry name" value="Radical_SAM"/>
    <property type="match status" value="1"/>
</dbReference>